<accession>A0AAV6UF05</accession>
<evidence type="ECO:0000313" key="1">
    <source>
        <dbReference type="EMBL" id="KAG8181876.1"/>
    </source>
</evidence>
<name>A0AAV6UF05_9ARAC</name>
<evidence type="ECO:0000313" key="2">
    <source>
        <dbReference type="Proteomes" id="UP000827092"/>
    </source>
</evidence>
<gene>
    <name evidence="1" type="ORF">JTE90_007201</name>
</gene>
<reference evidence="1 2" key="1">
    <citation type="journal article" date="2022" name="Nat. Ecol. Evol.">
        <title>A masculinizing supergene underlies an exaggerated male reproductive morph in a spider.</title>
        <authorList>
            <person name="Hendrickx F."/>
            <person name="De Corte Z."/>
            <person name="Sonet G."/>
            <person name="Van Belleghem S.M."/>
            <person name="Kostlbacher S."/>
            <person name="Vangestel C."/>
        </authorList>
    </citation>
    <scope>NUCLEOTIDE SEQUENCE [LARGE SCALE GENOMIC DNA]</scope>
    <source>
        <strain evidence="1">W744_W776</strain>
    </source>
</reference>
<comment type="caution">
    <text evidence="1">The sequence shown here is derived from an EMBL/GenBank/DDBJ whole genome shotgun (WGS) entry which is preliminary data.</text>
</comment>
<organism evidence="1 2">
    <name type="scientific">Oedothorax gibbosus</name>
    <dbReference type="NCBI Taxonomy" id="931172"/>
    <lineage>
        <taxon>Eukaryota</taxon>
        <taxon>Metazoa</taxon>
        <taxon>Ecdysozoa</taxon>
        <taxon>Arthropoda</taxon>
        <taxon>Chelicerata</taxon>
        <taxon>Arachnida</taxon>
        <taxon>Araneae</taxon>
        <taxon>Araneomorphae</taxon>
        <taxon>Entelegynae</taxon>
        <taxon>Araneoidea</taxon>
        <taxon>Linyphiidae</taxon>
        <taxon>Erigoninae</taxon>
        <taxon>Oedothorax</taxon>
    </lineage>
</organism>
<proteinExistence type="predicted"/>
<dbReference type="Proteomes" id="UP000827092">
    <property type="component" value="Unassembled WGS sequence"/>
</dbReference>
<sequence length="87" mass="9851">MHLISKMNLKDAFNSLSSEIWMIRTGLIDTTPPTPPERSGERCAHLLLLRFPIPASLTIRIIPSRPVCTEQEGQLRNSFRFSCELGI</sequence>
<keyword evidence="2" id="KW-1185">Reference proteome</keyword>
<protein>
    <submittedName>
        <fullName evidence="1">Uncharacterized protein</fullName>
    </submittedName>
</protein>
<dbReference type="AlphaFoldDB" id="A0AAV6UF05"/>
<dbReference type="EMBL" id="JAFNEN010000491">
    <property type="protein sequence ID" value="KAG8181876.1"/>
    <property type="molecule type" value="Genomic_DNA"/>
</dbReference>